<name>A0A1J4J771_9EUKA</name>
<evidence type="ECO:0000259" key="2">
    <source>
        <dbReference type="Pfam" id="PF12146"/>
    </source>
</evidence>
<proteinExistence type="predicted"/>
<dbReference type="OrthoDB" id="10249433at2759"/>
<reference evidence="3" key="1">
    <citation type="submission" date="2016-10" db="EMBL/GenBank/DDBJ databases">
        <authorList>
            <person name="Benchimol M."/>
            <person name="Almeida L.G."/>
            <person name="Vasconcelos A.T."/>
            <person name="Perreira-Neves A."/>
            <person name="Rosa I.A."/>
            <person name="Tasca T."/>
            <person name="Bogo M.R."/>
            <person name="de Souza W."/>
        </authorList>
    </citation>
    <scope>NUCLEOTIDE SEQUENCE [LARGE SCALE GENOMIC DNA]</scope>
    <source>
        <strain evidence="3">K</strain>
    </source>
</reference>
<feature type="compositionally biased region" description="Basic and acidic residues" evidence="1">
    <location>
        <begin position="319"/>
        <end position="330"/>
    </location>
</feature>
<evidence type="ECO:0000313" key="3">
    <source>
        <dbReference type="EMBL" id="OHS94505.1"/>
    </source>
</evidence>
<dbReference type="PANTHER" id="PTHR43358">
    <property type="entry name" value="ALPHA/BETA-HYDROLASE"/>
    <property type="match status" value="1"/>
</dbReference>
<dbReference type="Pfam" id="PF12146">
    <property type="entry name" value="Hydrolase_4"/>
    <property type="match status" value="1"/>
</dbReference>
<evidence type="ECO:0000313" key="4">
    <source>
        <dbReference type="Proteomes" id="UP000179807"/>
    </source>
</evidence>
<sequence>MIKGSLVEKAVNAIIRPPRRTYDPSELPLEIEGSNGQVFVRHPVAFANDRDQKIVGSIYLKSGKDITSGGPCMIYLHGNASSQHEGKYLVPDFCSNDVAVFCFDFPGSGNSDGEYISLGYFETQDLTFLINQLKTSFRMGPFALWGRSMGAATAVMCTHSDVCCKVVDSANTSIPDVCKAIAINMKLPSIFCPAVLWFLKVHISGIANFDISEVSALNIAKQPNQPPLLMCHAENDEFVPYEEGQQIFQAYTNPDKTFVKSQSGHNGKRGPAWINQACMFILKHFGITSEKTFTQSSSRRMQESSSHFRSYDDLVKFAQEHPKEEIEKDSPIMLSEIENSPLLS</sequence>
<feature type="region of interest" description="Disordered" evidence="1">
    <location>
        <begin position="319"/>
        <end position="344"/>
    </location>
</feature>
<dbReference type="SUPFAM" id="SSF53474">
    <property type="entry name" value="alpha/beta-Hydrolases"/>
    <property type="match status" value="1"/>
</dbReference>
<dbReference type="GeneID" id="94830569"/>
<keyword evidence="4" id="KW-1185">Reference proteome</keyword>
<dbReference type="PANTHER" id="PTHR43358:SF4">
    <property type="entry name" value="ALPHA_BETA HYDROLASE FOLD-1 DOMAIN-CONTAINING PROTEIN"/>
    <property type="match status" value="1"/>
</dbReference>
<dbReference type="Gene3D" id="3.40.50.1820">
    <property type="entry name" value="alpha/beta hydrolase"/>
    <property type="match status" value="1"/>
</dbReference>
<dbReference type="InterPro" id="IPR052920">
    <property type="entry name" value="DNA-binding_regulatory"/>
</dbReference>
<dbReference type="InterPro" id="IPR029058">
    <property type="entry name" value="AB_hydrolase_fold"/>
</dbReference>
<dbReference type="InterPro" id="IPR022742">
    <property type="entry name" value="Hydrolase_4"/>
</dbReference>
<comment type="caution">
    <text evidence="3">The sequence shown here is derived from an EMBL/GenBank/DDBJ whole genome shotgun (WGS) entry which is preliminary data.</text>
</comment>
<dbReference type="RefSeq" id="XP_068347642.1">
    <property type="nucleotide sequence ID" value="XM_068495865.1"/>
</dbReference>
<accession>A0A1J4J771</accession>
<gene>
    <name evidence="3" type="ORF">TRFO_11147</name>
</gene>
<dbReference type="VEuPathDB" id="TrichDB:TRFO_11147"/>
<evidence type="ECO:0000256" key="1">
    <source>
        <dbReference type="SAM" id="MobiDB-lite"/>
    </source>
</evidence>
<organism evidence="3 4">
    <name type="scientific">Tritrichomonas foetus</name>
    <dbReference type="NCBI Taxonomy" id="1144522"/>
    <lineage>
        <taxon>Eukaryota</taxon>
        <taxon>Metamonada</taxon>
        <taxon>Parabasalia</taxon>
        <taxon>Tritrichomonadida</taxon>
        <taxon>Tritrichomonadidae</taxon>
        <taxon>Tritrichomonas</taxon>
    </lineage>
</organism>
<dbReference type="AlphaFoldDB" id="A0A1J4J771"/>
<dbReference type="EMBL" id="MLAK01001315">
    <property type="protein sequence ID" value="OHS94505.1"/>
    <property type="molecule type" value="Genomic_DNA"/>
</dbReference>
<feature type="domain" description="Serine aminopeptidase S33" evidence="2">
    <location>
        <begin position="73"/>
        <end position="158"/>
    </location>
</feature>
<dbReference type="Proteomes" id="UP000179807">
    <property type="component" value="Unassembled WGS sequence"/>
</dbReference>
<protein>
    <submittedName>
        <fullName evidence="3">Clan SC, family S9, unassigned serine peptidase</fullName>
    </submittedName>
</protein>